<feature type="transmembrane region" description="Helical" evidence="1">
    <location>
        <begin position="150"/>
        <end position="171"/>
    </location>
</feature>
<dbReference type="RefSeq" id="WP_169349150.1">
    <property type="nucleotide sequence ID" value="NZ_JABBJJ010000213.1"/>
</dbReference>
<evidence type="ECO:0000313" key="2">
    <source>
        <dbReference type="EMBL" id="NMO19914.1"/>
    </source>
</evidence>
<sequence length="188" mass="19320">MLSLYWLAPSRPWSLLSPPTGLSAPPSPELQAINAERLREDLSAVNGLAATSVLSIATGAVGALRAKGARSRAFHVTTVGVHLFVLGTAVVGRAAIELQDPATLGTEDSVQRGARLLRLLGAGIASDVGAMLAGALALKASKRRDGTLAGAGTSLLLHGAMLLLVDTALFLRNAFHQRQVVQSVAGSS</sequence>
<keyword evidence="1" id="KW-0812">Transmembrane</keyword>
<evidence type="ECO:0000313" key="3">
    <source>
        <dbReference type="Proteomes" id="UP000518300"/>
    </source>
</evidence>
<dbReference type="EMBL" id="JABBJJ010000213">
    <property type="protein sequence ID" value="NMO19914.1"/>
    <property type="molecule type" value="Genomic_DNA"/>
</dbReference>
<dbReference type="AlphaFoldDB" id="A0A848LR22"/>
<accession>A0A848LR22</accession>
<dbReference type="Proteomes" id="UP000518300">
    <property type="component" value="Unassembled WGS sequence"/>
</dbReference>
<proteinExistence type="predicted"/>
<name>A0A848LR22_9BACT</name>
<evidence type="ECO:0000256" key="1">
    <source>
        <dbReference type="SAM" id="Phobius"/>
    </source>
</evidence>
<feature type="transmembrane region" description="Helical" evidence="1">
    <location>
        <begin position="76"/>
        <end position="96"/>
    </location>
</feature>
<keyword evidence="1" id="KW-1133">Transmembrane helix</keyword>
<gene>
    <name evidence="2" type="ORF">HG543_34395</name>
</gene>
<dbReference type="Pfam" id="PF22503">
    <property type="entry name" value="DUF6992"/>
    <property type="match status" value="1"/>
</dbReference>
<protein>
    <submittedName>
        <fullName evidence="2">Uncharacterized protein</fullName>
    </submittedName>
</protein>
<reference evidence="2 3" key="1">
    <citation type="submission" date="2020-04" db="EMBL/GenBank/DDBJ databases">
        <title>Draft genome of Pyxidicoccus fallax type strain.</title>
        <authorList>
            <person name="Whitworth D.E."/>
        </authorList>
    </citation>
    <scope>NUCLEOTIDE SEQUENCE [LARGE SCALE GENOMIC DNA]</scope>
    <source>
        <strain evidence="2 3">DSM 14698</strain>
    </source>
</reference>
<dbReference type="InterPro" id="IPR054261">
    <property type="entry name" value="DUF6992"/>
</dbReference>
<feature type="transmembrane region" description="Helical" evidence="1">
    <location>
        <begin position="44"/>
        <end position="64"/>
    </location>
</feature>
<organism evidence="2 3">
    <name type="scientific">Pyxidicoccus fallax</name>
    <dbReference type="NCBI Taxonomy" id="394095"/>
    <lineage>
        <taxon>Bacteria</taxon>
        <taxon>Pseudomonadati</taxon>
        <taxon>Myxococcota</taxon>
        <taxon>Myxococcia</taxon>
        <taxon>Myxococcales</taxon>
        <taxon>Cystobacterineae</taxon>
        <taxon>Myxococcaceae</taxon>
        <taxon>Pyxidicoccus</taxon>
    </lineage>
</organism>
<keyword evidence="3" id="KW-1185">Reference proteome</keyword>
<comment type="caution">
    <text evidence="2">The sequence shown here is derived from an EMBL/GenBank/DDBJ whole genome shotgun (WGS) entry which is preliminary data.</text>
</comment>
<feature type="transmembrane region" description="Helical" evidence="1">
    <location>
        <begin position="116"/>
        <end position="138"/>
    </location>
</feature>
<keyword evidence="1" id="KW-0472">Membrane</keyword>